<keyword evidence="9" id="KW-0406">Ion transport</keyword>
<evidence type="ECO:0000256" key="4">
    <source>
        <dbReference type="ARBA" id="ARBA00022692"/>
    </source>
</evidence>
<keyword evidence="5 9" id="KW-1133">Transmembrane helix</keyword>
<dbReference type="Pfam" id="PF00137">
    <property type="entry name" value="ATP-synt_C"/>
    <property type="match status" value="1"/>
</dbReference>
<comment type="function">
    <text evidence="9">Key component of the F(0) channel; it plays a direct role in translocation across the membrane. A homomeric c-ring of between 10-14 subunits forms the central stalk rotor element with the F(1) delta and epsilon subunits.</text>
</comment>
<comment type="function">
    <text evidence="9">F(1)F(0) ATP synthase produces ATP from ADP in the presence of a proton or sodium gradient. F-type ATPases consist of two structural domains, F(1) containing the extramembraneous catalytic core and F(0) containing the membrane proton channel, linked together by a central stalk and a peripheral stalk. During catalysis, ATP synthesis in the catalytic domain of F(1) is coupled via a rotary mechanism of the central stalk subunits to proton translocation.</text>
</comment>
<evidence type="ECO:0000256" key="5">
    <source>
        <dbReference type="ARBA" id="ARBA00022989"/>
    </source>
</evidence>
<feature type="transmembrane region" description="Helical" evidence="9">
    <location>
        <begin position="6"/>
        <end position="29"/>
    </location>
</feature>
<evidence type="ECO:0000256" key="6">
    <source>
        <dbReference type="ARBA" id="ARBA00023121"/>
    </source>
</evidence>
<dbReference type="Gene3D" id="1.20.20.10">
    <property type="entry name" value="F1F0 ATP synthase subunit C"/>
    <property type="match status" value="1"/>
</dbReference>
<keyword evidence="6 9" id="KW-0446">Lipid-binding</keyword>
<dbReference type="InterPro" id="IPR000454">
    <property type="entry name" value="ATP_synth_F0_csu"/>
</dbReference>
<evidence type="ECO:0000259" key="10">
    <source>
        <dbReference type="Pfam" id="PF00137"/>
    </source>
</evidence>
<dbReference type="EMBL" id="CP047224">
    <property type="protein sequence ID" value="QHD65146.1"/>
    <property type="molecule type" value="Genomic_DNA"/>
</dbReference>
<proteinExistence type="inferred from homology"/>
<name>A0A6P1G9K8_9RICK</name>
<dbReference type="HAMAP" id="MF_01396">
    <property type="entry name" value="ATP_synth_c_bact"/>
    <property type="match status" value="1"/>
</dbReference>
<dbReference type="Proteomes" id="UP000464912">
    <property type="component" value="Chromosome"/>
</dbReference>
<dbReference type="GO" id="GO:0008289">
    <property type="term" value="F:lipid binding"/>
    <property type="evidence" value="ECO:0007669"/>
    <property type="project" value="UniProtKB-KW"/>
</dbReference>
<dbReference type="KEGG" id="nef:GP480_01585"/>
<feature type="site" description="Reversibly protonated during proton transport" evidence="9">
    <location>
        <position position="58"/>
    </location>
</feature>
<feature type="domain" description="V-ATPase proteolipid subunit C-like" evidence="10">
    <location>
        <begin position="9"/>
        <end position="71"/>
    </location>
</feature>
<keyword evidence="7 9" id="KW-0472">Membrane</keyword>
<evidence type="ECO:0000256" key="7">
    <source>
        <dbReference type="ARBA" id="ARBA00023136"/>
    </source>
</evidence>
<dbReference type="AlphaFoldDB" id="A0A6P1G9K8"/>
<keyword evidence="8 9" id="KW-0066">ATP synthesis</keyword>
<dbReference type="GO" id="GO:0046933">
    <property type="term" value="F:proton-transporting ATP synthase activity, rotational mechanism"/>
    <property type="evidence" value="ECO:0007669"/>
    <property type="project" value="UniProtKB-UniRule"/>
</dbReference>
<evidence type="ECO:0000256" key="3">
    <source>
        <dbReference type="ARBA" id="ARBA00022547"/>
    </source>
</evidence>
<keyword evidence="3 9" id="KW-0138">CF(0)</keyword>
<protein>
    <recommendedName>
        <fullName evidence="9">ATP synthase subunit c</fullName>
    </recommendedName>
    <alternativeName>
        <fullName evidence="9">ATP synthase F(0) sector subunit c</fullName>
    </alternativeName>
    <alternativeName>
        <fullName evidence="9">F-type ATPase subunit c</fullName>
        <shortName evidence="9">F-ATPase subunit c</shortName>
    </alternativeName>
    <alternativeName>
        <fullName evidence="9">Lipid-binding protein</fullName>
    </alternativeName>
</protein>
<reference evidence="11 12" key="1">
    <citation type="journal article" date="2020" name="MBio">
        <title>Erratum for Teymournejad et al., 'Isolation and Molecular Analysis of a Novel Neorickettsia Species That Causes Potomac Horse Fever'.</title>
        <authorList>
            <person name="Teymournejad O."/>
            <person name="Lin M."/>
            <person name="Bekebrede H."/>
            <person name="Kamr A."/>
            <person name="Toribio R.E."/>
            <person name="Arroyo L.G."/>
            <person name="Baird J.D."/>
            <person name="Rikihisa Y."/>
        </authorList>
    </citation>
    <scope>NUCLEOTIDE SEQUENCE [LARGE SCALE GENOMIC DNA]</scope>
    <source>
        <strain evidence="11 12">Fin17</strain>
    </source>
</reference>
<evidence type="ECO:0000313" key="11">
    <source>
        <dbReference type="EMBL" id="QHD65146.1"/>
    </source>
</evidence>
<evidence type="ECO:0000256" key="1">
    <source>
        <dbReference type="ARBA" id="ARBA00004141"/>
    </source>
</evidence>
<dbReference type="CDD" id="cd18182">
    <property type="entry name" value="ATP-synt_Fo_c_ATP5G3"/>
    <property type="match status" value="1"/>
</dbReference>
<dbReference type="SUPFAM" id="SSF81333">
    <property type="entry name" value="F1F0 ATP synthase subunit C"/>
    <property type="match status" value="1"/>
</dbReference>
<dbReference type="PANTHER" id="PTHR10031:SF0">
    <property type="entry name" value="ATPASE PROTEIN 9"/>
    <property type="match status" value="1"/>
</dbReference>
<comment type="similarity">
    <text evidence="2 9">Belongs to the ATPase C chain family.</text>
</comment>
<comment type="subcellular location">
    <subcellularLocation>
        <location evidence="9">Cell membrane</location>
        <topology evidence="9">Multi-pass membrane protein</topology>
    </subcellularLocation>
    <subcellularLocation>
        <location evidence="1">Membrane</location>
        <topology evidence="1">Multi-pass membrane protein</topology>
    </subcellularLocation>
</comment>
<evidence type="ECO:0000256" key="2">
    <source>
        <dbReference type="ARBA" id="ARBA00006704"/>
    </source>
</evidence>
<dbReference type="GO" id="GO:0033177">
    <property type="term" value="C:proton-transporting two-sector ATPase complex, proton-transporting domain"/>
    <property type="evidence" value="ECO:0007669"/>
    <property type="project" value="InterPro"/>
</dbReference>
<dbReference type="InterPro" id="IPR002379">
    <property type="entry name" value="ATPase_proteolipid_c-like_dom"/>
</dbReference>
<organism evidence="11 12">
    <name type="scientific">Neorickettsia findlayensis</name>
    <dbReference type="NCBI Taxonomy" id="2686014"/>
    <lineage>
        <taxon>Bacteria</taxon>
        <taxon>Pseudomonadati</taxon>
        <taxon>Pseudomonadota</taxon>
        <taxon>Alphaproteobacteria</taxon>
        <taxon>Rickettsiales</taxon>
        <taxon>Anaplasmataceae</taxon>
        <taxon>Neorickettsia</taxon>
    </lineage>
</organism>
<sequence length="75" mass="7941">MELEGLKFLGIGLSVVGMLGAAIGVSNIFSMMLNGIARNPESEEKLKKYVYAGAALTEAMGLFSFVLALLLIFVA</sequence>
<dbReference type="RefSeq" id="WP_011451790.1">
    <property type="nucleotide sequence ID" value="NZ_CP047224.1"/>
</dbReference>
<dbReference type="GO" id="GO:0005886">
    <property type="term" value="C:plasma membrane"/>
    <property type="evidence" value="ECO:0007669"/>
    <property type="project" value="UniProtKB-SubCell"/>
</dbReference>
<dbReference type="GO" id="GO:0045259">
    <property type="term" value="C:proton-transporting ATP synthase complex"/>
    <property type="evidence" value="ECO:0007669"/>
    <property type="project" value="UniProtKB-KW"/>
</dbReference>
<evidence type="ECO:0000313" key="12">
    <source>
        <dbReference type="Proteomes" id="UP000464912"/>
    </source>
</evidence>
<gene>
    <name evidence="9" type="primary">atpE</name>
    <name evidence="11" type="ORF">GP480_01585</name>
</gene>
<keyword evidence="4 9" id="KW-0812">Transmembrane</keyword>
<keyword evidence="12" id="KW-1185">Reference proteome</keyword>
<reference evidence="11 12" key="2">
    <citation type="journal article" date="2020" name="MBio">
        <title>Isolation and Molecular Analysis of a Novel Neorickettsia Species That Causes Potomac Horse Fever.</title>
        <authorList>
            <person name="Teymournejad O."/>
            <person name="Lin M."/>
            <person name="Bekebrede H."/>
            <person name="Kamr A."/>
            <person name="Toribio R.E."/>
            <person name="Arroyo L.G."/>
            <person name="Baird J.D."/>
            <person name="Rikihisa Y."/>
        </authorList>
    </citation>
    <scope>NUCLEOTIDE SEQUENCE [LARGE SCALE GENOMIC DNA]</scope>
    <source>
        <strain evidence="11 12">Fin17</strain>
    </source>
</reference>
<keyword evidence="9" id="KW-0375">Hydrogen ion transport</keyword>
<dbReference type="PANTHER" id="PTHR10031">
    <property type="entry name" value="ATP SYNTHASE LIPID-BINDING PROTEIN, MITOCHONDRIAL"/>
    <property type="match status" value="1"/>
</dbReference>
<keyword evidence="9" id="KW-1003">Cell membrane</keyword>
<keyword evidence="9" id="KW-0813">Transport</keyword>
<dbReference type="NCBIfam" id="NF005733">
    <property type="entry name" value="PRK07558.1"/>
    <property type="match status" value="1"/>
</dbReference>
<dbReference type="InterPro" id="IPR038662">
    <property type="entry name" value="ATP_synth_F0_csu_sf"/>
</dbReference>
<dbReference type="InterPro" id="IPR035921">
    <property type="entry name" value="F/V-ATP_Csub_sf"/>
</dbReference>
<evidence type="ECO:0000256" key="9">
    <source>
        <dbReference type="HAMAP-Rule" id="MF_01396"/>
    </source>
</evidence>
<feature type="transmembrane region" description="Helical" evidence="9">
    <location>
        <begin position="49"/>
        <end position="74"/>
    </location>
</feature>
<dbReference type="PRINTS" id="PR00124">
    <property type="entry name" value="ATPASEC"/>
</dbReference>
<accession>A0A6P1G9K8</accession>
<dbReference type="SMR" id="A0A6P1G9K8"/>
<evidence type="ECO:0000256" key="8">
    <source>
        <dbReference type="ARBA" id="ARBA00023310"/>
    </source>
</evidence>